<sequence length="249" mass="27672">MTVGTRIRSNLPKPHPAVLQMDATSQHKKRLVCVMSKKISATAECRKCLKQTSGSETLGEFYHDAASVASTCQKTDVCFFVNKLYSDDVCLQVHGTQKLMYQASVSAGKTGIWTDGPNSKTANKLYCVALQLKKKRKKQSKNINDPHVHALVNAGTQSAEDPLVLIWSSGSATKLCGTKIYEYIVKKRQVQYCYTKYQRQIDTEPVLAQASRYTPSETVILDYYSDCVLAYHWKGKSCNAGLDAQIGEV</sequence>
<proteinExistence type="predicted"/>
<dbReference type="AlphaFoldDB" id="F0X0X7"/>
<accession>F0X0X7</accession>
<gene>
    <name evidence="1" type="primary">AlNc14C531G12068</name>
    <name evidence="1" type="ORF">ALNC14_135670</name>
</gene>
<evidence type="ECO:0000313" key="1">
    <source>
        <dbReference type="EMBL" id="CCA27423.1"/>
    </source>
</evidence>
<reference evidence="1" key="2">
    <citation type="submission" date="2011-02" db="EMBL/GenBank/DDBJ databases">
        <authorList>
            <person name="MacLean D."/>
        </authorList>
    </citation>
    <scope>NUCLEOTIDE SEQUENCE</scope>
</reference>
<dbReference type="HOGENOM" id="CLU_1117390_0_0_1"/>
<organism evidence="1">
    <name type="scientific">Albugo laibachii Nc14</name>
    <dbReference type="NCBI Taxonomy" id="890382"/>
    <lineage>
        <taxon>Eukaryota</taxon>
        <taxon>Sar</taxon>
        <taxon>Stramenopiles</taxon>
        <taxon>Oomycota</taxon>
        <taxon>Peronosporomycetes</taxon>
        <taxon>Albuginales</taxon>
        <taxon>Albuginaceae</taxon>
        <taxon>Albugo</taxon>
    </lineage>
</organism>
<reference evidence="1" key="1">
    <citation type="journal article" date="2011" name="PLoS Biol.">
        <title>Gene gain and loss during evolution of obligate parasitism in the white rust pathogen of Arabidopsis thaliana.</title>
        <authorList>
            <person name="Kemen E."/>
            <person name="Gardiner A."/>
            <person name="Schultz-Larsen T."/>
            <person name="Kemen A.C."/>
            <person name="Balmuth A.L."/>
            <person name="Robert-Seilaniantz A."/>
            <person name="Bailey K."/>
            <person name="Holub E."/>
            <person name="Studholme D.J."/>
            <person name="Maclean D."/>
            <person name="Jones J.D."/>
        </authorList>
    </citation>
    <scope>NUCLEOTIDE SEQUENCE</scope>
</reference>
<protein>
    <submittedName>
        <fullName evidence="1">AlNc14C531G12068 protein</fullName>
    </submittedName>
</protein>
<dbReference type="EMBL" id="FR824563">
    <property type="protein sequence ID" value="CCA27423.1"/>
    <property type="molecule type" value="Genomic_DNA"/>
</dbReference>
<name>F0X0X7_9STRA</name>